<comment type="caution">
    <text evidence="3">The sequence shown here is derived from an EMBL/GenBank/DDBJ whole genome shotgun (WGS) entry which is preliminary data.</text>
</comment>
<evidence type="ECO:0000313" key="4">
    <source>
        <dbReference type="Proteomes" id="UP001147760"/>
    </source>
</evidence>
<feature type="region of interest" description="Disordered" evidence="1">
    <location>
        <begin position="152"/>
        <end position="174"/>
    </location>
</feature>
<dbReference type="EMBL" id="JAPWDO010000001">
    <property type="protein sequence ID" value="KAJ5486034.1"/>
    <property type="molecule type" value="Genomic_DNA"/>
</dbReference>
<evidence type="ECO:0000256" key="2">
    <source>
        <dbReference type="SAM" id="Phobius"/>
    </source>
</evidence>
<keyword evidence="4" id="KW-1185">Reference proteome</keyword>
<organism evidence="3 4">
    <name type="scientific">Penicillium desertorum</name>
    <dbReference type="NCBI Taxonomy" id="1303715"/>
    <lineage>
        <taxon>Eukaryota</taxon>
        <taxon>Fungi</taxon>
        <taxon>Dikarya</taxon>
        <taxon>Ascomycota</taxon>
        <taxon>Pezizomycotina</taxon>
        <taxon>Eurotiomycetes</taxon>
        <taxon>Eurotiomycetidae</taxon>
        <taxon>Eurotiales</taxon>
        <taxon>Aspergillaceae</taxon>
        <taxon>Penicillium</taxon>
    </lineage>
</organism>
<evidence type="ECO:0000313" key="3">
    <source>
        <dbReference type="EMBL" id="KAJ5486034.1"/>
    </source>
</evidence>
<keyword evidence="2" id="KW-1133">Transmembrane helix</keyword>
<gene>
    <name evidence="3" type="ORF">N7530_000334</name>
</gene>
<dbReference type="Proteomes" id="UP001147760">
    <property type="component" value="Unassembled WGS sequence"/>
</dbReference>
<reference evidence="3" key="1">
    <citation type="submission" date="2022-12" db="EMBL/GenBank/DDBJ databases">
        <authorList>
            <person name="Petersen C."/>
        </authorList>
    </citation>
    <scope>NUCLEOTIDE SEQUENCE</scope>
    <source>
        <strain evidence="3">IBT 17660</strain>
    </source>
</reference>
<keyword evidence="2" id="KW-0812">Transmembrane</keyword>
<dbReference type="AlphaFoldDB" id="A0A9W9X8F4"/>
<sequence length="174" mass="19122">MDKENSSFLNDSSDPLFHICWGRQSCSICLTGDVACSWCAISSTCVPNPSRVPIFAPFGSENICPLGAKERWELRALPFGCHASTLTVVSVMGAVLAILALGVVGVGLVWLVRWARWRWKEAEYGRADEEEQGSSRWRGWILGVGSFVGLFPQSSRTEGQTGVEEEAETRPLLE</sequence>
<protein>
    <recommendedName>
        <fullName evidence="5">PSI domain-containing protein</fullName>
    </recommendedName>
</protein>
<name>A0A9W9X8F4_9EURO</name>
<evidence type="ECO:0008006" key="5">
    <source>
        <dbReference type="Google" id="ProtNLM"/>
    </source>
</evidence>
<evidence type="ECO:0000256" key="1">
    <source>
        <dbReference type="SAM" id="MobiDB-lite"/>
    </source>
</evidence>
<dbReference type="OrthoDB" id="5427091at2759"/>
<reference evidence="3" key="2">
    <citation type="journal article" date="2023" name="IMA Fungus">
        <title>Comparative genomic study of the Penicillium genus elucidates a diverse pangenome and 15 lateral gene transfer events.</title>
        <authorList>
            <person name="Petersen C."/>
            <person name="Sorensen T."/>
            <person name="Nielsen M.R."/>
            <person name="Sondergaard T.E."/>
            <person name="Sorensen J.L."/>
            <person name="Fitzpatrick D.A."/>
            <person name="Frisvad J.C."/>
            <person name="Nielsen K.L."/>
        </authorList>
    </citation>
    <scope>NUCLEOTIDE SEQUENCE</scope>
    <source>
        <strain evidence="3">IBT 17660</strain>
    </source>
</reference>
<proteinExistence type="predicted"/>
<feature type="transmembrane region" description="Helical" evidence="2">
    <location>
        <begin position="88"/>
        <end position="112"/>
    </location>
</feature>
<accession>A0A9W9X8F4</accession>
<keyword evidence="2" id="KW-0472">Membrane</keyword>